<evidence type="ECO:0008006" key="4">
    <source>
        <dbReference type="Google" id="ProtNLM"/>
    </source>
</evidence>
<name>A0A4R7K257_9GAMM</name>
<comment type="caution">
    <text evidence="2">The sequence shown here is derived from an EMBL/GenBank/DDBJ whole genome shotgun (WGS) entry which is preliminary data.</text>
</comment>
<proteinExistence type="predicted"/>
<sequence>MAPRDFTPEETRRSRIKAGLLFAIAIAPLIAATGMYFSGWGIPSSTTNNGEFVDTREGISSMNLSASDEPFAQRFLPENEDAKWWIIVTADQCEQACQQWLDVSRSVHRRLHRDADRVRRAFVAGDGTVPDSGEHPRLLTLAAPDGGNPFSGKARDGETNATVFVVDPMGNLVLRYDSRHNGTDLLDDVEHLLDSSPLG</sequence>
<keyword evidence="3" id="KW-1185">Reference proteome</keyword>
<evidence type="ECO:0000313" key="3">
    <source>
        <dbReference type="Proteomes" id="UP000295830"/>
    </source>
</evidence>
<reference evidence="2 3" key="1">
    <citation type="submission" date="2019-03" db="EMBL/GenBank/DDBJ databases">
        <title>Genomic Encyclopedia of Type Strains, Phase IV (KMG-IV): sequencing the most valuable type-strain genomes for metagenomic binning, comparative biology and taxonomic classification.</title>
        <authorList>
            <person name="Goeker M."/>
        </authorList>
    </citation>
    <scope>NUCLEOTIDE SEQUENCE [LARGE SCALE GENOMIC DNA]</scope>
    <source>
        <strain evidence="2 3">DSM 15505</strain>
    </source>
</reference>
<evidence type="ECO:0000256" key="1">
    <source>
        <dbReference type="SAM" id="Phobius"/>
    </source>
</evidence>
<dbReference type="AlphaFoldDB" id="A0A4R7K257"/>
<dbReference type="RefSeq" id="WP_133734528.1">
    <property type="nucleotide sequence ID" value="NZ_SOAX01000001.1"/>
</dbReference>
<gene>
    <name evidence="2" type="ORF">DES49_0206</name>
</gene>
<dbReference type="EMBL" id="SOAX01000001">
    <property type="protein sequence ID" value="TDT44107.1"/>
    <property type="molecule type" value="Genomic_DNA"/>
</dbReference>
<accession>A0A4R7K257</accession>
<dbReference type="OrthoDB" id="9785445at2"/>
<evidence type="ECO:0000313" key="2">
    <source>
        <dbReference type="EMBL" id="TDT44107.1"/>
    </source>
</evidence>
<dbReference type="Proteomes" id="UP000295830">
    <property type="component" value="Unassembled WGS sequence"/>
</dbReference>
<feature type="transmembrane region" description="Helical" evidence="1">
    <location>
        <begin position="20"/>
        <end position="42"/>
    </location>
</feature>
<organism evidence="2 3">
    <name type="scientific">Halospina denitrificans</name>
    <dbReference type="NCBI Taxonomy" id="332522"/>
    <lineage>
        <taxon>Bacteria</taxon>
        <taxon>Pseudomonadati</taxon>
        <taxon>Pseudomonadota</taxon>
        <taxon>Gammaproteobacteria</taxon>
        <taxon>Halospina</taxon>
    </lineage>
</organism>
<keyword evidence="1" id="KW-1133">Transmembrane helix</keyword>
<protein>
    <recommendedName>
        <fullName evidence="4">Cytochrome oxidase Cu insertion factor (SCO1/SenC/PrrC family)</fullName>
    </recommendedName>
</protein>
<keyword evidence="1" id="KW-0812">Transmembrane</keyword>
<keyword evidence="1" id="KW-0472">Membrane</keyword>